<feature type="compositionally biased region" description="Low complexity" evidence="1">
    <location>
        <begin position="21"/>
        <end position="34"/>
    </location>
</feature>
<keyword evidence="3" id="KW-1185">Reference proteome</keyword>
<dbReference type="Proteomes" id="UP001465976">
    <property type="component" value="Unassembled WGS sequence"/>
</dbReference>
<name>A0ABR3F8A5_9AGAR</name>
<protein>
    <submittedName>
        <fullName evidence="2">Uncharacterized protein</fullName>
    </submittedName>
</protein>
<dbReference type="EMBL" id="JBAHYK010000759">
    <property type="protein sequence ID" value="KAL0571500.1"/>
    <property type="molecule type" value="Genomic_DNA"/>
</dbReference>
<feature type="region of interest" description="Disordered" evidence="1">
    <location>
        <begin position="1"/>
        <end position="73"/>
    </location>
</feature>
<reference evidence="2 3" key="1">
    <citation type="submission" date="2024-02" db="EMBL/GenBank/DDBJ databases">
        <title>A draft genome for the cacao thread blight pathogen Marasmius crinis-equi.</title>
        <authorList>
            <person name="Cohen S.P."/>
            <person name="Baruah I.K."/>
            <person name="Amoako-Attah I."/>
            <person name="Bukari Y."/>
            <person name="Meinhardt L.W."/>
            <person name="Bailey B.A."/>
        </authorList>
    </citation>
    <scope>NUCLEOTIDE SEQUENCE [LARGE SCALE GENOMIC DNA]</scope>
    <source>
        <strain evidence="2 3">GH-76</strain>
    </source>
</reference>
<gene>
    <name evidence="2" type="ORF">V5O48_010465</name>
</gene>
<feature type="compositionally biased region" description="Basic and acidic residues" evidence="1">
    <location>
        <begin position="55"/>
        <end position="73"/>
    </location>
</feature>
<evidence type="ECO:0000313" key="2">
    <source>
        <dbReference type="EMBL" id="KAL0571500.1"/>
    </source>
</evidence>
<proteinExistence type="predicted"/>
<organism evidence="2 3">
    <name type="scientific">Marasmius crinis-equi</name>
    <dbReference type="NCBI Taxonomy" id="585013"/>
    <lineage>
        <taxon>Eukaryota</taxon>
        <taxon>Fungi</taxon>
        <taxon>Dikarya</taxon>
        <taxon>Basidiomycota</taxon>
        <taxon>Agaricomycotina</taxon>
        <taxon>Agaricomycetes</taxon>
        <taxon>Agaricomycetidae</taxon>
        <taxon>Agaricales</taxon>
        <taxon>Marasmiineae</taxon>
        <taxon>Marasmiaceae</taxon>
        <taxon>Marasmius</taxon>
    </lineage>
</organism>
<sequence>MSLPGPWKGPPTVILLPKPGSRPVDPPQSVQPSSNAVNLKRKRGHSGFPAATSDTEARAREKSKSTNGERIERGMASNYPSTFIEVPFPGPATKKVRVSSWMKSVLAAIHAKTTFLKHGGSGNVGKWRGKHEEKTWSAKPLKFEQSTSPIDVQLKYMTVNEFRGLFVWKVEQLPVYNGPFKPLSENQRVLFPLGSGNFMHQLFERGHVESLRNRLYEMLPLWKNRKQKIYYFPSRQMYINEQHAVVLGPATQELPELDAKFFSPFEKMYGQEWPLFYAFGPHKNRHIYYMGTYRCVKLNHYFPAGFFYQGGTTVEKQIARCAVDSQSGTNRLDVNTVMNLLKEKRFKIEFAVFQLVDFKMDVYNLLTTPRQYSS</sequence>
<evidence type="ECO:0000313" key="3">
    <source>
        <dbReference type="Proteomes" id="UP001465976"/>
    </source>
</evidence>
<comment type="caution">
    <text evidence="2">The sequence shown here is derived from an EMBL/GenBank/DDBJ whole genome shotgun (WGS) entry which is preliminary data.</text>
</comment>
<accession>A0ABR3F8A5</accession>
<evidence type="ECO:0000256" key="1">
    <source>
        <dbReference type="SAM" id="MobiDB-lite"/>
    </source>
</evidence>